<dbReference type="EC" id="2.7.14.1" evidence="5"/>
<dbReference type="GO" id="GO:1990424">
    <property type="term" value="F:protein arginine kinase activity"/>
    <property type="evidence" value="ECO:0007669"/>
    <property type="project" value="UniProtKB-EC"/>
</dbReference>
<dbReference type="KEGG" id="sman:C12CBH8_01030"/>
<dbReference type="PANTHER" id="PTHR11547">
    <property type="entry name" value="ARGININE OR CREATINE KINASE"/>
    <property type="match status" value="1"/>
</dbReference>
<feature type="binding site" evidence="5 6">
    <location>
        <begin position="166"/>
        <end position="170"/>
    </location>
    <ligand>
        <name>ATP</name>
        <dbReference type="ChEBI" id="CHEBI:30616"/>
    </ligand>
</feature>
<keyword evidence="1 5" id="KW-0808">Transferase</keyword>
<evidence type="ECO:0000256" key="2">
    <source>
        <dbReference type="ARBA" id="ARBA00022741"/>
    </source>
</evidence>
<proteinExistence type="inferred from homology"/>
<dbReference type="CDD" id="cd07930">
    <property type="entry name" value="bacterial_phosphagen_kinase"/>
    <property type="match status" value="1"/>
</dbReference>
<evidence type="ECO:0000259" key="8">
    <source>
        <dbReference type="PROSITE" id="PS51510"/>
    </source>
</evidence>
<feature type="binding site" evidence="5 6">
    <location>
        <position position="115"/>
    </location>
    <ligand>
        <name>ATP</name>
        <dbReference type="ChEBI" id="CHEBI:30616"/>
    </ligand>
</feature>
<gene>
    <name evidence="5 9" type="primary">mcsB</name>
    <name evidence="9" type="ORF">C12CBH8_01030</name>
</gene>
<reference evidence="10" key="1">
    <citation type="submission" date="2020-07" db="EMBL/GenBank/DDBJ databases">
        <title>Complete genome sequencing of Clostridia bacterium strain 12CBH8.</title>
        <authorList>
            <person name="Sakamoto M."/>
            <person name="Murakami T."/>
            <person name="Mori H."/>
        </authorList>
    </citation>
    <scope>NUCLEOTIDE SEQUENCE [LARGE SCALE GENOMIC DNA]</scope>
    <source>
        <strain evidence="10">12CBH8</strain>
    </source>
</reference>
<dbReference type="PROSITE" id="PS51510">
    <property type="entry name" value="PHOSPHAGEN_KINASE_C"/>
    <property type="match status" value="1"/>
</dbReference>
<dbReference type="HAMAP" id="MF_00602">
    <property type="entry name" value="Prot_Arg_kinase"/>
    <property type="match status" value="1"/>
</dbReference>
<dbReference type="GO" id="GO:0046314">
    <property type="term" value="P:phosphocreatine biosynthetic process"/>
    <property type="evidence" value="ECO:0007669"/>
    <property type="project" value="InterPro"/>
</dbReference>
<comment type="function">
    <text evidence="5">Catalyzes the specific phosphorylation of arginine residues in proteins.</text>
</comment>
<dbReference type="InterPro" id="IPR023660">
    <property type="entry name" value="Arg_Kinase"/>
</dbReference>
<name>A0A7I8D4A0_9FIRM</name>
<dbReference type="NCBIfam" id="NF002194">
    <property type="entry name" value="PRK01059.1-4"/>
    <property type="match status" value="1"/>
</dbReference>
<evidence type="ECO:0000313" key="9">
    <source>
        <dbReference type="EMBL" id="BCI59464.1"/>
    </source>
</evidence>
<feature type="binding site" evidence="5 6">
    <location>
        <position position="82"/>
    </location>
    <ligand>
        <name>ATP</name>
        <dbReference type="ChEBI" id="CHEBI:30616"/>
    </ligand>
</feature>
<keyword evidence="3 5" id="KW-0418">Kinase</keyword>
<evidence type="ECO:0000256" key="1">
    <source>
        <dbReference type="ARBA" id="ARBA00022679"/>
    </source>
</evidence>
<evidence type="ECO:0000313" key="10">
    <source>
        <dbReference type="Proteomes" id="UP000593890"/>
    </source>
</evidence>
<dbReference type="PANTHER" id="PTHR11547:SF38">
    <property type="entry name" value="ARGININE KINASE 1-RELATED"/>
    <property type="match status" value="1"/>
</dbReference>
<evidence type="ECO:0000256" key="4">
    <source>
        <dbReference type="ARBA" id="ARBA00022840"/>
    </source>
</evidence>
<protein>
    <recommendedName>
        <fullName evidence="5">Protein-arginine kinase</fullName>
        <ecNumber evidence="5">2.7.14.1</ecNumber>
    </recommendedName>
</protein>
<dbReference type="SUPFAM" id="SSF55931">
    <property type="entry name" value="Glutamine synthetase/guanido kinase"/>
    <property type="match status" value="1"/>
</dbReference>
<feature type="short sequence motif" description="RDXXRA motif of the pArg binding pocket involved in allosteric regulation" evidence="5">
    <location>
        <begin position="325"/>
        <end position="330"/>
    </location>
</feature>
<evidence type="ECO:0000256" key="3">
    <source>
        <dbReference type="ARBA" id="ARBA00022777"/>
    </source>
</evidence>
<dbReference type="InterPro" id="IPR022415">
    <property type="entry name" value="ATP-guanido_PTrfase_AS"/>
</dbReference>
<sequence>MRKWYLETGPDSDVILSTRVRLARNLQNVPFPIRMTPEQRKAVDAQIKDALLGSHAAIAGDFDYLEMQDTSPAQALSMMERHLISPEFAQAKDGALLLMKDESVSIMINEEDHLRIQVMRPGLDLQGAYEMADQLDTLLDERLTYAFDERLGYLTQCPTNLGTGMRASLMLHLPALQREGVMGQLSDTVSKLGLTIRGLYGEGTEPKGAIYQLSNQVTLGISEQAALQNLKSIAMQVIAQERAARQQLNGDLRLTDQVWRSYGLLCTARILTGEEFMQLISNVRLGAALGILTEVTLDEVANLILNAQPGCLTLRVGKNLTPAERDVERASWVREQLAKTET</sequence>
<dbReference type="Pfam" id="PF00217">
    <property type="entry name" value="ATP-gua_Ptrans"/>
    <property type="match status" value="1"/>
</dbReference>
<keyword evidence="2 5" id="KW-0547">Nucleotide-binding</keyword>
<dbReference type="GO" id="GO:0005615">
    <property type="term" value="C:extracellular space"/>
    <property type="evidence" value="ECO:0007669"/>
    <property type="project" value="TreeGrafter"/>
</dbReference>
<dbReference type="GO" id="GO:0004111">
    <property type="term" value="F:creatine kinase activity"/>
    <property type="evidence" value="ECO:0007669"/>
    <property type="project" value="InterPro"/>
</dbReference>
<feature type="binding site" evidence="5 6">
    <location>
        <begin position="197"/>
        <end position="202"/>
    </location>
    <ligand>
        <name>ATP</name>
        <dbReference type="ChEBI" id="CHEBI:30616"/>
    </ligand>
</feature>
<comment type="similarity">
    <text evidence="5 6 7">Belongs to the ATP:guanido phosphotransferase family.</text>
</comment>
<dbReference type="InterPro" id="IPR022414">
    <property type="entry name" value="ATP-guanido_PTrfase_cat"/>
</dbReference>
<keyword evidence="4 5" id="KW-0067">ATP-binding</keyword>
<dbReference type="RefSeq" id="WP_215533345.1">
    <property type="nucleotide sequence ID" value="NZ_AP023321.1"/>
</dbReference>
<dbReference type="AlphaFoldDB" id="A0A7I8D4A0"/>
<dbReference type="EMBL" id="AP023321">
    <property type="protein sequence ID" value="BCI59464.1"/>
    <property type="molecule type" value="Genomic_DNA"/>
</dbReference>
<keyword evidence="5" id="KW-0021">Allosteric enzyme</keyword>
<organism evidence="9 10">
    <name type="scientific">Solibaculum mannosilyticum</name>
    <dbReference type="NCBI Taxonomy" id="2780922"/>
    <lineage>
        <taxon>Bacteria</taxon>
        <taxon>Bacillati</taxon>
        <taxon>Bacillota</taxon>
        <taxon>Clostridia</taxon>
        <taxon>Eubacteriales</taxon>
        <taxon>Oscillospiraceae</taxon>
        <taxon>Solibaculum</taxon>
    </lineage>
</organism>
<dbReference type="Proteomes" id="UP000593890">
    <property type="component" value="Chromosome"/>
</dbReference>
<evidence type="ECO:0000256" key="5">
    <source>
        <dbReference type="HAMAP-Rule" id="MF_00602"/>
    </source>
</evidence>
<dbReference type="PROSITE" id="PS00112">
    <property type="entry name" value="PHOSPHAGEN_KINASE"/>
    <property type="match status" value="1"/>
</dbReference>
<keyword evidence="10" id="KW-1185">Reference proteome</keyword>
<dbReference type="InterPro" id="IPR000749">
    <property type="entry name" value="ATP-guanido_PTrfase"/>
</dbReference>
<comment type="catalytic activity">
    <reaction evidence="5">
        <text>L-arginyl-[protein] + ATP = N(omega)-phospho-L-arginyl-[protein] + ADP + H(+)</text>
        <dbReference type="Rhea" id="RHEA:43384"/>
        <dbReference type="Rhea" id="RHEA-COMP:10532"/>
        <dbReference type="Rhea" id="RHEA-COMP:10533"/>
        <dbReference type="ChEBI" id="CHEBI:15378"/>
        <dbReference type="ChEBI" id="CHEBI:29965"/>
        <dbReference type="ChEBI" id="CHEBI:30616"/>
        <dbReference type="ChEBI" id="CHEBI:83226"/>
        <dbReference type="ChEBI" id="CHEBI:456216"/>
        <dbReference type="EC" id="2.7.14.1"/>
    </reaction>
</comment>
<dbReference type="Gene3D" id="3.30.590.10">
    <property type="entry name" value="Glutamine synthetase/guanido kinase, catalytic domain"/>
    <property type="match status" value="1"/>
</dbReference>
<feature type="binding site" evidence="5 6">
    <location>
        <begin position="17"/>
        <end position="21"/>
    </location>
    <ligand>
        <name>ATP</name>
        <dbReference type="ChEBI" id="CHEBI:30616"/>
    </ligand>
</feature>
<evidence type="ECO:0000256" key="7">
    <source>
        <dbReference type="RuleBase" id="RU000505"/>
    </source>
</evidence>
<evidence type="ECO:0000256" key="6">
    <source>
        <dbReference type="PROSITE-ProRule" id="PRU00843"/>
    </source>
</evidence>
<accession>A0A7I8D4A0</accession>
<dbReference type="GO" id="GO:0005524">
    <property type="term" value="F:ATP binding"/>
    <property type="evidence" value="ECO:0007669"/>
    <property type="project" value="UniProtKB-UniRule"/>
</dbReference>
<dbReference type="InterPro" id="IPR014746">
    <property type="entry name" value="Gln_synth/guanido_kin_cat_dom"/>
</dbReference>
<comment type="activity regulation">
    <text evidence="5">Appears to be allosterically activated by the binding of pArg-containing polypeptides to the pArg-binding pocket localized in the C-terminal domain of McsB.</text>
</comment>
<feature type="domain" description="Phosphagen kinase C-terminal" evidence="8">
    <location>
        <begin position="14"/>
        <end position="244"/>
    </location>
</feature>